<dbReference type="PANTHER" id="PTHR45709:SF2">
    <property type="entry name" value="LARGE SUBUNIT GTPASE 1 HOMOLOG"/>
    <property type="match status" value="1"/>
</dbReference>
<dbReference type="InParanoid" id="B3RZA8"/>
<keyword evidence="6" id="KW-1185">Reference proteome</keyword>
<sequence length="171" mass="19825">MILESVYGISLPAPGEGENAMRPPTPHELLTAYGFIRGFMTVHGEADVARSSRYILKDFVNGKLRYCCPPPEVNPVLFQDQFNEYKIRKIKFEQKLMEKMHGKKDNIDEDFFAEKLSKVHLKGRVVPASGMKLSNIADSEIEGQMNKTSKKPWKRHFNKHKKEKLRRIYDK</sequence>
<evidence type="ECO:0000313" key="6">
    <source>
        <dbReference type="Proteomes" id="UP000009022"/>
    </source>
</evidence>
<gene>
    <name evidence="5" type="ORF">TRIADDRAFT_57385</name>
</gene>
<evidence type="ECO:0000256" key="1">
    <source>
        <dbReference type="ARBA" id="ARBA00022490"/>
    </source>
</evidence>
<dbReference type="Proteomes" id="UP000009022">
    <property type="component" value="Unassembled WGS sequence"/>
</dbReference>
<dbReference type="InterPro" id="IPR043358">
    <property type="entry name" value="GNL1-like"/>
</dbReference>
<dbReference type="HOGENOM" id="CLU_1564908_0_0_1"/>
<dbReference type="EMBL" id="DS985246">
    <property type="protein sequence ID" value="EDV23810.1"/>
    <property type="molecule type" value="Genomic_DNA"/>
</dbReference>
<evidence type="ECO:0000256" key="4">
    <source>
        <dbReference type="ARBA" id="ARBA00023134"/>
    </source>
</evidence>
<dbReference type="GO" id="GO:0003924">
    <property type="term" value="F:GTPase activity"/>
    <property type="evidence" value="ECO:0007669"/>
    <property type="project" value="InterPro"/>
</dbReference>
<dbReference type="AlphaFoldDB" id="B3RZA8"/>
<keyword evidence="1" id="KW-0963">Cytoplasm</keyword>
<dbReference type="GO" id="GO:0005525">
    <property type="term" value="F:GTP binding"/>
    <property type="evidence" value="ECO:0007669"/>
    <property type="project" value="UniProtKB-KW"/>
</dbReference>
<dbReference type="STRING" id="10228.B3RZA8"/>
<keyword evidence="4" id="KW-0342">GTP-binding</keyword>
<evidence type="ECO:0000256" key="2">
    <source>
        <dbReference type="ARBA" id="ARBA00022741"/>
    </source>
</evidence>
<dbReference type="PANTHER" id="PTHR45709">
    <property type="entry name" value="LARGE SUBUNIT GTPASE 1 HOMOLOG-RELATED"/>
    <property type="match status" value="1"/>
</dbReference>
<name>B3RZA8_TRIAD</name>
<dbReference type="OrthoDB" id="61815at2759"/>
<evidence type="ECO:0000313" key="5">
    <source>
        <dbReference type="EMBL" id="EDV23810.1"/>
    </source>
</evidence>
<reference evidence="5 6" key="1">
    <citation type="journal article" date="2008" name="Nature">
        <title>The Trichoplax genome and the nature of placozoans.</title>
        <authorList>
            <person name="Srivastava M."/>
            <person name="Begovic E."/>
            <person name="Chapman J."/>
            <person name="Putnam N.H."/>
            <person name="Hellsten U."/>
            <person name="Kawashima T."/>
            <person name="Kuo A."/>
            <person name="Mitros T."/>
            <person name="Salamov A."/>
            <person name="Carpenter M.L."/>
            <person name="Signorovitch A.Y."/>
            <person name="Moreno M.A."/>
            <person name="Kamm K."/>
            <person name="Grimwood J."/>
            <person name="Schmutz J."/>
            <person name="Shapiro H."/>
            <person name="Grigoriev I.V."/>
            <person name="Buss L.W."/>
            <person name="Schierwater B."/>
            <person name="Dellaporta S.L."/>
            <person name="Rokhsar D.S."/>
        </authorList>
    </citation>
    <scope>NUCLEOTIDE SEQUENCE [LARGE SCALE GENOMIC DNA]</scope>
    <source>
        <strain evidence="5 6">Grell-BS-1999</strain>
    </source>
</reference>
<accession>B3RZA8</accession>
<dbReference type="KEGG" id="tad:TRIADDRAFT_57385"/>
<dbReference type="CTD" id="6754910"/>
<dbReference type="GeneID" id="6754910"/>
<keyword evidence="2" id="KW-0547">Nucleotide-binding</keyword>
<evidence type="ECO:0000256" key="3">
    <source>
        <dbReference type="ARBA" id="ARBA00022801"/>
    </source>
</evidence>
<keyword evidence="3" id="KW-0378">Hydrolase</keyword>
<protein>
    <submittedName>
        <fullName evidence="5">Uncharacterized protein</fullName>
    </submittedName>
</protein>
<dbReference type="RefSeq" id="XP_002113336.1">
    <property type="nucleotide sequence ID" value="XM_002113300.1"/>
</dbReference>
<dbReference type="eggNOG" id="KOG1424">
    <property type="taxonomic scope" value="Eukaryota"/>
</dbReference>
<proteinExistence type="predicted"/>
<organism evidence="5 6">
    <name type="scientific">Trichoplax adhaerens</name>
    <name type="common">Trichoplax reptans</name>
    <dbReference type="NCBI Taxonomy" id="10228"/>
    <lineage>
        <taxon>Eukaryota</taxon>
        <taxon>Metazoa</taxon>
        <taxon>Placozoa</taxon>
        <taxon>Uniplacotomia</taxon>
        <taxon>Trichoplacea</taxon>
        <taxon>Trichoplacidae</taxon>
        <taxon>Trichoplax</taxon>
    </lineage>
</organism>